<feature type="binding site" evidence="7">
    <location>
        <begin position="32"/>
        <end position="39"/>
    </location>
    <ligand>
        <name>ATP</name>
        <dbReference type="ChEBI" id="CHEBI:30616"/>
    </ligand>
</feature>
<protein>
    <recommendedName>
        <fullName evidence="7">Chromosome partition protein Smc</fullName>
    </recommendedName>
</protein>
<feature type="coiled-coil region" evidence="7">
    <location>
        <begin position="687"/>
        <end position="833"/>
    </location>
</feature>
<evidence type="ECO:0000256" key="8">
    <source>
        <dbReference type="SAM" id="MobiDB-lite"/>
    </source>
</evidence>
<feature type="coiled-coil region" evidence="7">
    <location>
        <begin position="320"/>
        <end position="354"/>
    </location>
</feature>
<reference evidence="11" key="1">
    <citation type="submission" date="2016-10" db="EMBL/GenBank/DDBJ databases">
        <authorList>
            <person name="Varghese N."/>
            <person name="Submissions S."/>
        </authorList>
    </citation>
    <scope>NUCLEOTIDE SEQUENCE [LARGE SCALE GENOMIC DNA]</scope>
    <source>
        <strain evidence="11">ATCC 25963</strain>
    </source>
</reference>
<dbReference type="GO" id="GO:0005694">
    <property type="term" value="C:chromosome"/>
    <property type="evidence" value="ECO:0007669"/>
    <property type="project" value="InterPro"/>
</dbReference>
<dbReference type="SUPFAM" id="SSF75553">
    <property type="entry name" value="Smc hinge domain"/>
    <property type="match status" value="1"/>
</dbReference>
<dbReference type="FunFam" id="3.40.50.300:FF:000901">
    <property type="entry name" value="Chromosome partition protein Smc"/>
    <property type="match status" value="1"/>
</dbReference>
<keyword evidence="6 7" id="KW-0238">DNA-binding</keyword>
<keyword evidence="3 7" id="KW-0547">Nucleotide-binding</keyword>
<feature type="coiled-coil region" evidence="7">
    <location>
        <begin position="1024"/>
        <end position="1054"/>
    </location>
</feature>
<evidence type="ECO:0000256" key="5">
    <source>
        <dbReference type="ARBA" id="ARBA00023054"/>
    </source>
</evidence>
<dbReference type="HAMAP" id="MF_01894">
    <property type="entry name" value="Smc_prok"/>
    <property type="match status" value="1"/>
</dbReference>
<dbReference type="GO" id="GO:0005524">
    <property type="term" value="F:ATP binding"/>
    <property type="evidence" value="ECO:0007669"/>
    <property type="project" value="UniProtKB-UniRule"/>
</dbReference>
<comment type="subunit">
    <text evidence="7">Homodimer.</text>
</comment>
<accession>A0A1I1Z941</accession>
<evidence type="ECO:0000256" key="4">
    <source>
        <dbReference type="ARBA" id="ARBA00022840"/>
    </source>
</evidence>
<dbReference type="SMART" id="SM00968">
    <property type="entry name" value="SMC_hinge"/>
    <property type="match status" value="1"/>
</dbReference>
<sequence length="1210" mass="133885">MRIKKIEVNGFKSFADREVIHVDDHVTAILGPNGCGKSNVVDAMRWCLGEQRAKHLRGQGMADVIFAGCSTRGPGNAAEVTLTFQNNGQVPAAYLNFAEIAVTRRLFRDGTSEYLINKVPCRLRDIQELMAGTGAGTRGYSIIEQGQVGRIVSSKAEERRYIIDEAAGITRFKAQKQAAEKKIEQTQQNLLRVSDVLSELEARVGNLRRQAQKAERYKRYRAELRDLDLWIASHRFLELEATRRVLEARRSELGVQVDDMRATLAAADARGEAQRTELLQREQELRAAQTAVFDLDNRIKLAESEGQFRRREQEGARQAVTQARAEAAAAERSLTALRGELEQVTTQLAELRAGADEGHAEVAARLQEEHDGLAARLRGEVSEFERGRAQLNRLQQREATASAQLQARAEGLSDLEQRIAALTQETELLGIQLERDRADLEVAEAAREAAAERVAALQDRRAAGDREKQALKGQIKAAEQAHDAARAQLQRVQSRVQSLEEIQKRYRGCASGVQTVIQNREAIGAEAGGAILGILADHLAAPAKFEAALSAVLGDRLQGVVVDGVRASAAAVALLKAKQEGRTSFLPRECRPRRSEHGSEGMSEETGAYGPGLDDMLQRPGVVGRLVDAIEVPGELRPLARALLGDTVVVEDLPQALELWQAGATAPLVTLAGDRVEPSGVVIGGSAQGLDSALLQQKREIRELHEQVTAREAEVAAAYEQVQVLVERQSQLEAEREMSEAELLESEKVRLSRVQEVSRLQREIQQLGQRIEQLTRERGKLQASLGGREEERARLTEELAQVREELPGLQQTIVDAEARIEMLREQQAQVSEMLTEAKVALARFQQQLGALTAAEARLSRQVAAEDERLQRLGQAQVEGEAKIAALEEALQAAEAEREQQLEAHRAATATLQAAREAHDAVRLATDELDLSVRKLRNGLDEQRERLAEVESVLKEQRMEAQHLCADIRERFDAELELSLCDFHDRPLAGPDSAARQQELKRVLARMGEVNLTAIEEFEEVSSRCEYLSTQKRDLESAISQLQEAIDKINKTTRERFLETFREINEKFQQVFPRLFNGGQAQLKLTDASDLLGTGVEIQAQPPGKQVRSLELLSGGEKALTAVSLIFAIFLIKPSPFCLLDEVDAPLDEANVGRFGAMVQEMAQNTQFIIITHNKRTMEIADRLYGVTMETRGVSKLVSVNIKRAVEMAVA</sequence>
<evidence type="ECO:0000256" key="1">
    <source>
        <dbReference type="ARBA" id="ARBA00004496"/>
    </source>
</evidence>
<feature type="compositionally biased region" description="Basic and acidic residues" evidence="8">
    <location>
        <begin position="589"/>
        <end position="599"/>
    </location>
</feature>
<feature type="coiled-coil region" evidence="7">
    <location>
        <begin position="405"/>
        <end position="502"/>
    </location>
</feature>
<organism evidence="10 11">
    <name type="scientific">Nannocystis exedens</name>
    <dbReference type="NCBI Taxonomy" id="54"/>
    <lineage>
        <taxon>Bacteria</taxon>
        <taxon>Pseudomonadati</taxon>
        <taxon>Myxococcota</taxon>
        <taxon>Polyangia</taxon>
        <taxon>Nannocystales</taxon>
        <taxon>Nannocystaceae</taxon>
        <taxon>Nannocystis</taxon>
    </lineage>
</organism>
<dbReference type="NCBIfam" id="TIGR02168">
    <property type="entry name" value="SMC_prok_B"/>
    <property type="match status" value="1"/>
</dbReference>
<evidence type="ECO:0000313" key="11">
    <source>
        <dbReference type="Proteomes" id="UP000199400"/>
    </source>
</evidence>
<dbReference type="InterPro" id="IPR003395">
    <property type="entry name" value="RecF/RecN/SMC_N"/>
</dbReference>
<dbReference type="Gene3D" id="3.30.70.1620">
    <property type="match status" value="1"/>
</dbReference>
<dbReference type="GO" id="GO:0005737">
    <property type="term" value="C:cytoplasm"/>
    <property type="evidence" value="ECO:0007669"/>
    <property type="project" value="UniProtKB-SubCell"/>
</dbReference>
<dbReference type="OrthoDB" id="9808768at2"/>
<dbReference type="STRING" id="54.SAMN02745121_03698"/>
<name>A0A1I1Z941_9BACT</name>
<dbReference type="PANTHER" id="PTHR43977">
    <property type="entry name" value="STRUCTURAL MAINTENANCE OF CHROMOSOMES PROTEIN 3"/>
    <property type="match status" value="1"/>
</dbReference>
<dbReference type="GO" id="GO:0007059">
    <property type="term" value="P:chromosome segregation"/>
    <property type="evidence" value="ECO:0007669"/>
    <property type="project" value="UniProtKB-UniRule"/>
</dbReference>
<evidence type="ECO:0000256" key="7">
    <source>
        <dbReference type="HAMAP-Rule" id="MF_01894"/>
    </source>
</evidence>
<dbReference type="AlphaFoldDB" id="A0A1I1Z941"/>
<dbReference type="SUPFAM" id="SSF52540">
    <property type="entry name" value="P-loop containing nucleoside triphosphate hydrolases"/>
    <property type="match status" value="1"/>
</dbReference>
<dbReference type="InterPro" id="IPR024704">
    <property type="entry name" value="SMC"/>
</dbReference>
<evidence type="ECO:0000256" key="6">
    <source>
        <dbReference type="ARBA" id="ARBA00023125"/>
    </source>
</evidence>
<evidence type="ECO:0000313" key="10">
    <source>
        <dbReference type="EMBL" id="SFE28209.1"/>
    </source>
</evidence>
<dbReference type="Gene3D" id="1.20.1060.20">
    <property type="match status" value="1"/>
</dbReference>
<dbReference type="CDD" id="cd03278">
    <property type="entry name" value="ABC_SMC_barmotin"/>
    <property type="match status" value="1"/>
</dbReference>
<dbReference type="Pfam" id="PF02463">
    <property type="entry name" value="SMC_N"/>
    <property type="match status" value="1"/>
</dbReference>
<evidence type="ECO:0000256" key="2">
    <source>
        <dbReference type="ARBA" id="ARBA00022490"/>
    </source>
</evidence>
<dbReference type="InterPro" id="IPR011890">
    <property type="entry name" value="SMC_prok"/>
</dbReference>
<dbReference type="GO" id="GO:0006260">
    <property type="term" value="P:DNA replication"/>
    <property type="evidence" value="ECO:0007669"/>
    <property type="project" value="UniProtKB-UniRule"/>
</dbReference>
<dbReference type="InterPro" id="IPR036277">
    <property type="entry name" value="SMC_hinge_sf"/>
</dbReference>
<dbReference type="InterPro" id="IPR027417">
    <property type="entry name" value="P-loop_NTPase"/>
</dbReference>
<dbReference type="GO" id="GO:0030261">
    <property type="term" value="P:chromosome condensation"/>
    <property type="evidence" value="ECO:0007669"/>
    <property type="project" value="InterPro"/>
</dbReference>
<comment type="function">
    <text evidence="7">Required for chromosome condensation and partitioning.</text>
</comment>
<gene>
    <name evidence="7" type="primary">smc</name>
    <name evidence="10" type="ORF">SAMN02745121_03698</name>
</gene>
<dbReference type="Pfam" id="PF06470">
    <property type="entry name" value="SMC_hinge"/>
    <property type="match status" value="1"/>
</dbReference>
<comment type="subcellular location">
    <subcellularLocation>
        <location evidence="1 7">Cytoplasm</location>
    </subcellularLocation>
</comment>
<comment type="domain">
    <text evidence="7">Contains large globular domains required for ATP hydrolysis at each terminus and a third globular domain forming a flexible hinge near the middle of the molecule. These domains are separated by coiled-coil structures.</text>
</comment>
<feature type="coiled-coil region" evidence="7">
    <location>
        <begin position="169"/>
        <end position="217"/>
    </location>
</feature>
<dbReference type="RefSeq" id="WP_096332763.1">
    <property type="nucleotide sequence ID" value="NZ_FOMX01000011.1"/>
</dbReference>
<dbReference type="Gene3D" id="1.10.287.1490">
    <property type="match status" value="1"/>
</dbReference>
<feature type="domain" description="SMC hinge" evidence="9">
    <location>
        <begin position="529"/>
        <end position="660"/>
    </location>
</feature>
<proteinExistence type="inferred from homology"/>
<keyword evidence="2 7" id="KW-0963">Cytoplasm</keyword>
<dbReference type="PIRSF" id="PIRSF005719">
    <property type="entry name" value="SMC"/>
    <property type="match status" value="1"/>
</dbReference>
<comment type="similarity">
    <text evidence="7">Belongs to the SMC family.</text>
</comment>
<dbReference type="Gene3D" id="3.40.50.300">
    <property type="entry name" value="P-loop containing nucleotide triphosphate hydrolases"/>
    <property type="match status" value="2"/>
</dbReference>
<dbReference type="GO" id="GO:0007062">
    <property type="term" value="P:sister chromatid cohesion"/>
    <property type="evidence" value="ECO:0007669"/>
    <property type="project" value="InterPro"/>
</dbReference>
<keyword evidence="11" id="KW-1185">Reference proteome</keyword>
<dbReference type="GO" id="GO:0016887">
    <property type="term" value="F:ATP hydrolysis activity"/>
    <property type="evidence" value="ECO:0007669"/>
    <property type="project" value="InterPro"/>
</dbReference>
<evidence type="ECO:0000259" key="9">
    <source>
        <dbReference type="SMART" id="SM00968"/>
    </source>
</evidence>
<dbReference type="InterPro" id="IPR010935">
    <property type="entry name" value="SMC_hinge"/>
</dbReference>
<dbReference type="EMBL" id="FOMX01000011">
    <property type="protein sequence ID" value="SFE28209.1"/>
    <property type="molecule type" value="Genomic_DNA"/>
</dbReference>
<dbReference type="Proteomes" id="UP000199400">
    <property type="component" value="Unassembled WGS sequence"/>
</dbReference>
<feature type="coiled-coil region" evidence="7">
    <location>
        <begin position="876"/>
        <end position="959"/>
    </location>
</feature>
<feature type="region of interest" description="Disordered" evidence="8">
    <location>
        <begin position="589"/>
        <end position="614"/>
    </location>
</feature>
<dbReference type="GO" id="GO:0003677">
    <property type="term" value="F:DNA binding"/>
    <property type="evidence" value="ECO:0007669"/>
    <property type="project" value="UniProtKB-UniRule"/>
</dbReference>
<keyword evidence="5 7" id="KW-0175">Coiled coil</keyword>
<keyword evidence="4 7" id="KW-0067">ATP-binding</keyword>
<evidence type="ECO:0000256" key="3">
    <source>
        <dbReference type="ARBA" id="ARBA00022741"/>
    </source>
</evidence>